<dbReference type="PANTHER" id="PTHR19959:SF119">
    <property type="entry name" value="FUNGAL LIPASE-LIKE DOMAIN-CONTAINING PROTEIN"/>
    <property type="match status" value="1"/>
</dbReference>
<dbReference type="SUPFAM" id="SSF48452">
    <property type="entry name" value="TPR-like"/>
    <property type="match status" value="1"/>
</dbReference>
<dbReference type="OrthoDB" id="9991317at2759"/>
<evidence type="ECO:0000313" key="3">
    <source>
        <dbReference type="Proteomes" id="UP000076532"/>
    </source>
</evidence>
<dbReference type="Proteomes" id="UP000076532">
    <property type="component" value="Unassembled WGS sequence"/>
</dbReference>
<dbReference type="STRING" id="436010.A0A166GEB2"/>
<gene>
    <name evidence="2" type="ORF">FIBSPDRAFT_746474</name>
</gene>
<reference evidence="2 3" key="1">
    <citation type="journal article" date="2016" name="Mol. Biol. Evol.">
        <title>Comparative Genomics of Early-Diverging Mushroom-Forming Fungi Provides Insights into the Origins of Lignocellulose Decay Capabilities.</title>
        <authorList>
            <person name="Nagy L.G."/>
            <person name="Riley R."/>
            <person name="Tritt A."/>
            <person name="Adam C."/>
            <person name="Daum C."/>
            <person name="Floudas D."/>
            <person name="Sun H."/>
            <person name="Yadav J.S."/>
            <person name="Pangilinan J."/>
            <person name="Larsson K.H."/>
            <person name="Matsuura K."/>
            <person name="Barry K."/>
            <person name="Labutti K."/>
            <person name="Kuo R."/>
            <person name="Ohm R.A."/>
            <person name="Bhattacharya S.S."/>
            <person name="Shirouzu T."/>
            <person name="Yoshinaga Y."/>
            <person name="Martin F.M."/>
            <person name="Grigoriev I.V."/>
            <person name="Hibbett D.S."/>
        </authorList>
    </citation>
    <scope>NUCLEOTIDE SEQUENCE [LARGE SCALE GENOMIC DNA]</scope>
    <source>
        <strain evidence="2 3">CBS 109695</strain>
    </source>
</reference>
<name>A0A166GEB2_9AGAM</name>
<feature type="domain" description="CHAT" evidence="1">
    <location>
        <begin position="1061"/>
        <end position="1348"/>
    </location>
</feature>
<keyword evidence="3" id="KW-1185">Reference proteome</keyword>
<dbReference type="InterPro" id="IPR011990">
    <property type="entry name" value="TPR-like_helical_dom_sf"/>
</dbReference>
<sequence length="1349" mass="149804">MHLESYKTNIHEYQRTDELSKLEEAISHMRHAIQLAEATNPAKPGRLADLGAILGMRYQRLRNVLDLEEATSHLTLAVEITEDTNPMKAQYLTNLANMQKFRYTASGEIEFLRSSIRSSQKADTLSDDKHPHKPFRLAGLGNAFTQLYECNLDLDDLESSLAMFRRALALVPDGDPFKMRIIAGVGNSLRYKFERSEDTRDLDESISHLQISVDLAPHTSPLRPKYLVNLGISLRLRYTHIGESAALQGSLKSLQESAGLLDEANPDMAICLSHLGLTQTCLFKDLGDVSYIEDSIMNLQAAVRLSSVMDLPGDLCNLALAQRTKFNHSGDIGDIEGALVHLKRALQLTHDGHSTRILCLWSLGTCQRLRYMYLSALEDIQNSVSNLAHAVDLVSMPSSHPHRTHILSELGRSLETRYQALGSKSDIEDSVANHRLAVSLGANSKGGNSQASRICGLANSLRLRFEVHSELKDISEAVYLYNQAIDLAGESKFDSSDALGNLGLAQLRLFEHSGDVNDIEQAVHNLGQAVEITDDMADGHAHKPSYLANLGISLCCRFNRVGGLSDLENSILHLQNAVHLVGDQNPQLPEYLSQLAASQTRRYHCLHDRTDLQNSQLNLSKAVDLTYGDHPLRPMLLASLGTNAKLVFNSSGDSDWLDYSIRYFKQALQLTADTQPMAWQLYEGLGTSQEAVFKQSGRISDIDEAIASYRTAVRLTGDGDLSMPGRMLCLGVAIYIRFQSTRSPPDLEEYFSFTERAVDLADDNDPIKVRCLIGRGDALQVRFKIRGDPADCLSALSAYRTAAQSKMGLPDMKFHAAQQWVDFAHEQEQLESALAGYRIALEILPKLAWLGLDLPSRQNRLGEAKTEDMTCCAASCAISLGQLEEAVELLELGRSVLWQQASSLRHEAQLLEEQEPEMAEELERIGRRLEAGNFLDSFIATAGQRAYEDVRREHRLLVEAWETLLEKVRKLPGFAFFLKPVPFQQLRQATSTGYVVVINASIFGVDALVFDATHPIQHVPLPDTDIATIGEQVKNLVLRRPQSATPEQRRKYMNGIFKPTLRATWNDIVRPIFEHVGISLEPDDGYPQQRIWWYPTGLLTFLPIHAAGPGSGRIDVSSLVVSSYTTTLGSLFQAYEAQNKILKTKRKLLAISQTDTPGQTPLPLSGIEVNNIIEVVHQAGWSTADIIHLENSDATCDRVLEALETCSWVHFACHGMQDLGLGMKSSFALHDGALEMKKIASKRLLNAQLAFLSVCNAAAGMRILIGESMHLAAGLQFAGFSSVVATMWAINDEDGPRVARHFYDYMLRRGLEECDISDAAAALNYAVMRLRRDHNVPPERWAPFIHFGV</sequence>
<dbReference type="PANTHER" id="PTHR19959">
    <property type="entry name" value="KINESIN LIGHT CHAIN"/>
    <property type="match status" value="1"/>
</dbReference>
<dbReference type="InterPro" id="IPR024983">
    <property type="entry name" value="CHAT_dom"/>
</dbReference>
<proteinExistence type="predicted"/>
<organism evidence="2 3">
    <name type="scientific">Athelia psychrophila</name>
    <dbReference type="NCBI Taxonomy" id="1759441"/>
    <lineage>
        <taxon>Eukaryota</taxon>
        <taxon>Fungi</taxon>
        <taxon>Dikarya</taxon>
        <taxon>Basidiomycota</taxon>
        <taxon>Agaricomycotina</taxon>
        <taxon>Agaricomycetes</taxon>
        <taxon>Agaricomycetidae</taxon>
        <taxon>Atheliales</taxon>
        <taxon>Atheliaceae</taxon>
        <taxon>Athelia</taxon>
    </lineage>
</organism>
<dbReference type="SUPFAM" id="SSF81901">
    <property type="entry name" value="HCP-like"/>
    <property type="match status" value="1"/>
</dbReference>
<dbReference type="Gene3D" id="1.25.40.10">
    <property type="entry name" value="Tetratricopeptide repeat domain"/>
    <property type="match status" value="4"/>
</dbReference>
<evidence type="ECO:0000259" key="1">
    <source>
        <dbReference type="Pfam" id="PF12770"/>
    </source>
</evidence>
<dbReference type="Pfam" id="PF12770">
    <property type="entry name" value="CHAT"/>
    <property type="match status" value="1"/>
</dbReference>
<evidence type="ECO:0000313" key="2">
    <source>
        <dbReference type="EMBL" id="KZP17750.1"/>
    </source>
</evidence>
<accession>A0A166GEB2</accession>
<protein>
    <recommendedName>
        <fullName evidence="1">CHAT domain-containing protein</fullName>
    </recommendedName>
</protein>
<dbReference type="EMBL" id="KV417579">
    <property type="protein sequence ID" value="KZP17750.1"/>
    <property type="molecule type" value="Genomic_DNA"/>
</dbReference>